<dbReference type="InterPro" id="IPR050679">
    <property type="entry name" value="Bact_HTH_transcr_reg"/>
</dbReference>
<evidence type="ECO:0000313" key="6">
    <source>
        <dbReference type="EMBL" id="MSC31512.1"/>
    </source>
</evidence>
<dbReference type="EMBL" id="WKPJ01000001">
    <property type="protein sequence ID" value="MSA87718.1"/>
    <property type="molecule type" value="Genomic_DNA"/>
</dbReference>
<evidence type="ECO:0000256" key="1">
    <source>
        <dbReference type="ARBA" id="ARBA00023015"/>
    </source>
</evidence>
<dbReference type="GO" id="GO:0003677">
    <property type="term" value="F:DNA binding"/>
    <property type="evidence" value="ECO:0007669"/>
    <property type="project" value="UniProtKB-KW"/>
</dbReference>
<dbReference type="Proteomes" id="UP000480929">
    <property type="component" value="Unassembled WGS sequence"/>
</dbReference>
<evidence type="ECO:0000313" key="7">
    <source>
        <dbReference type="Proteomes" id="UP000433575"/>
    </source>
</evidence>
<dbReference type="Proteomes" id="UP000433575">
    <property type="component" value="Unassembled WGS sequence"/>
</dbReference>
<dbReference type="PANTHER" id="PTHR44846">
    <property type="entry name" value="MANNOSYL-D-GLYCERATE TRANSPORT/METABOLISM SYSTEM REPRESSOR MNGR-RELATED"/>
    <property type="match status" value="1"/>
</dbReference>
<keyword evidence="8" id="KW-1185">Reference proteome</keyword>
<dbReference type="PROSITE" id="PS50949">
    <property type="entry name" value="HTH_GNTR"/>
    <property type="match status" value="2"/>
</dbReference>
<feature type="domain" description="HTH gntR-type" evidence="4">
    <location>
        <begin position="5"/>
        <end position="73"/>
    </location>
</feature>
<dbReference type="OrthoDB" id="457376at2"/>
<gene>
    <name evidence="6" type="ORF">GKD88_00020</name>
    <name evidence="5" type="ORF">GKE08_00020</name>
</gene>
<dbReference type="EMBL" id="WKPI01000001">
    <property type="protein sequence ID" value="MSC31512.1"/>
    <property type="molecule type" value="Genomic_DNA"/>
</dbReference>
<evidence type="ECO:0000313" key="5">
    <source>
        <dbReference type="EMBL" id="MSA87718.1"/>
    </source>
</evidence>
<dbReference type="Pfam" id="PF00392">
    <property type="entry name" value="GntR"/>
    <property type="match status" value="2"/>
</dbReference>
<evidence type="ECO:0000259" key="4">
    <source>
        <dbReference type="PROSITE" id="PS50949"/>
    </source>
</evidence>
<dbReference type="SMART" id="SM00345">
    <property type="entry name" value="HTH_GNTR"/>
    <property type="match status" value="2"/>
</dbReference>
<dbReference type="AlphaFoldDB" id="A0A6N7S2G0"/>
<dbReference type="GO" id="GO:0003700">
    <property type="term" value="F:DNA-binding transcription factor activity"/>
    <property type="evidence" value="ECO:0007669"/>
    <property type="project" value="InterPro"/>
</dbReference>
<dbReference type="InterPro" id="IPR000524">
    <property type="entry name" value="Tscrpt_reg_HTH_GntR"/>
</dbReference>
<reference evidence="7 8" key="1">
    <citation type="journal article" date="2019" name="Nat. Med.">
        <title>A library of human gut bacterial isolates paired with longitudinal multiomics data enables mechanistic microbiome research.</title>
        <authorList>
            <person name="Poyet M."/>
            <person name="Groussin M."/>
            <person name="Gibbons S.M."/>
            <person name="Avila-Pacheco J."/>
            <person name="Jiang X."/>
            <person name="Kearney S.M."/>
            <person name="Perrotta A.R."/>
            <person name="Berdy B."/>
            <person name="Zhao S."/>
            <person name="Lieberman T.D."/>
            <person name="Swanson P.K."/>
            <person name="Smith M."/>
            <person name="Roesemann S."/>
            <person name="Alexander J.E."/>
            <person name="Rich S.A."/>
            <person name="Livny J."/>
            <person name="Vlamakis H."/>
            <person name="Clish C."/>
            <person name="Bullock K."/>
            <person name="Deik A."/>
            <person name="Scott J."/>
            <person name="Pierce K.A."/>
            <person name="Xavier R.J."/>
            <person name="Alm E.J."/>
        </authorList>
    </citation>
    <scope>NUCLEOTIDE SEQUENCE [LARGE SCALE GENOMIC DNA]</scope>
    <source>
        <strain evidence="5 7">BIOML-A4</strain>
        <strain evidence="6 8">BIOML-A5</strain>
    </source>
</reference>
<organism evidence="5 7">
    <name type="scientific">Holdemania massiliensis</name>
    <dbReference type="NCBI Taxonomy" id="1468449"/>
    <lineage>
        <taxon>Bacteria</taxon>
        <taxon>Bacillati</taxon>
        <taxon>Bacillota</taxon>
        <taxon>Erysipelotrichia</taxon>
        <taxon>Erysipelotrichales</taxon>
        <taxon>Erysipelotrichaceae</taxon>
        <taxon>Holdemania</taxon>
    </lineage>
</organism>
<dbReference type="CDD" id="cd07377">
    <property type="entry name" value="WHTH_GntR"/>
    <property type="match status" value="1"/>
</dbReference>
<name>A0A6N7S2G0_9FIRM</name>
<evidence type="ECO:0000313" key="8">
    <source>
        <dbReference type="Proteomes" id="UP000480929"/>
    </source>
</evidence>
<keyword evidence="1" id="KW-0805">Transcription regulation</keyword>
<feature type="domain" description="HTH gntR-type" evidence="4">
    <location>
        <begin position="249"/>
        <end position="317"/>
    </location>
</feature>
<keyword evidence="2" id="KW-0238">DNA-binding</keyword>
<dbReference type="InterPro" id="IPR036390">
    <property type="entry name" value="WH_DNA-bd_sf"/>
</dbReference>
<dbReference type="PANTHER" id="PTHR44846:SF17">
    <property type="entry name" value="GNTR-FAMILY TRANSCRIPTIONAL REGULATOR"/>
    <property type="match status" value="1"/>
</dbReference>
<comment type="caution">
    <text evidence="5">The sequence shown here is derived from an EMBL/GenBank/DDBJ whole genome shotgun (WGS) entry which is preliminary data.</text>
</comment>
<keyword evidence="3" id="KW-0804">Transcription</keyword>
<dbReference type="Gene3D" id="1.10.10.10">
    <property type="entry name" value="Winged helix-like DNA-binding domain superfamily/Winged helix DNA-binding domain"/>
    <property type="match status" value="2"/>
</dbReference>
<proteinExistence type="predicted"/>
<sequence length="490" mass="55514">MQSATTLYDYLYQSILTQIRCGALRRGDQLPSQTELCRQYNVGITTVRRVYRMLQAEGIVSSGARTKAVIQCDLPQEKSAGLAVMRKAIILDMFCSLAPLYPGLQAWGAMQVKDLNPLRALLEQFTKSEEQRGKLHAYSQLLDSLFLPMHNQVLMDWAQEVSHSTYIPLYATLQLDARYALPFEQFHALIQELFKAMEAGRRSQCEDLLRQIYYKGWTRAEKILNALTEDCAEMKAPAEYTWAALNSRTPKYTAVARSLSNRIRSQEFAFQPYIPSIPQLMQEYDASLATIRSAVALLNDIGLIQTAPKKGSVILRRPVPAKTMKLEIALVRENIVYFLDALQLLALCWSPLAKTVYPFLSKAECEQYAQRLAVLGLTSDSLLSELLWQLGEKAVYPGQRSLLEQLKNLLIWGYYLKHLPLDADYPDLTQPERIAAILNQLVQALNMQRTDLFIELSQALFFQAYALARSLVLYYGGQESELPAAFPTGL</sequence>
<evidence type="ECO:0000256" key="2">
    <source>
        <dbReference type="ARBA" id="ARBA00023125"/>
    </source>
</evidence>
<protein>
    <submittedName>
        <fullName evidence="5">GntR family transcriptional regulator</fullName>
    </submittedName>
</protein>
<dbReference type="InterPro" id="IPR036388">
    <property type="entry name" value="WH-like_DNA-bd_sf"/>
</dbReference>
<dbReference type="RefSeq" id="WP_154237436.1">
    <property type="nucleotide sequence ID" value="NZ_CALJPI010000258.1"/>
</dbReference>
<accession>A0A6N7S2G0</accession>
<dbReference type="SUPFAM" id="SSF46785">
    <property type="entry name" value="Winged helix' DNA-binding domain"/>
    <property type="match status" value="2"/>
</dbReference>
<dbReference type="GO" id="GO:0045892">
    <property type="term" value="P:negative regulation of DNA-templated transcription"/>
    <property type="evidence" value="ECO:0007669"/>
    <property type="project" value="TreeGrafter"/>
</dbReference>
<evidence type="ECO:0000256" key="3">
    <source>
        <dbReference type="ARBA" id="ARBA00023163"/>
    </source>
</evidence>